<organism evidence="6 7">
    <name type="scientific">Carnegiea gigantea</name>
    <dbReference type="NCBI Taxonomy" id="171969"/>
    <lineage>
        <taxon>Eukaryota</taxon>
        <taxon>Viridiplantae</taxon>
        <taxon>Streptophyta</taxon>
        <taxon>Embryophyta</taxon>
        <taxon>Tracheophyta</taxon>
        <taxon>Spermatophyta</taxon>
        <taxon>Magnoliopsida</taxon>
        <taxon>eudicotyledons</taxon>
        <taxon>Gunneridae</taxon>
        <taxon>Pentapetalae</taxon>
        <taxon>Caryophyllales</taxon>
        <taxon>Cactineae</taxon>
        <taxon>Cactaceae</taxon>
        <taxon>Cactoideae</taxon>
        <taxon>Echinocereeae</taxon>
        <taxon>Carnegiea</taxon>
    </lineage>
</organism>
<dbReference type="Pfam" id="PF00035">
    <property type="entry name" value="dsrm"/>
    <property type="match status" value="2"/>
</dbReference>
<dbReference type="CDD" id="cd19907">
    <property type="entry name" value="DSRM_AtDRB-like_rpt1"/>
    <property type="match status" value="1"/>
</dbReference>
<feature type="region of interest" description="Disordered" evidence="4">
    <location>
        <begin position="191"/>
        <end position="212"/>
    </location>
</feature>
<evidence type="ECO:0000259" key="5">
    <source>
        <dbReference type="PROSITE" id="PS50137"/>
    </source>
</evidence>
<accession>A0A9Q1GKT0</accession>
<protein>
    <recommendedName>
        <fullName evidence="5">DRBM domain-containing protein</fullName>
    </recommendedName>
</protein>
<evidence type="ECO:0000256" key="4">
    <source>
        <dbReference type="SAM" id="MobiDB-lite"/>
    </source>
</evidence>
<proteinExistence type="predicted"/>
<dbReference type="PANTHER" id="PTHR46031">
    <property type="match status" value="1"/>
</dbReference>
<reference evidence="6" key="1">
    <citation type="submission" date="2022-04" db="EMBL/GenBank/DDBJ databases">
        <title>Carnegiea gigantea Genome sequencing and assembly v2.</title>
        <authorList>
            <person name="Copetti D."/>
            <person name="Sanderson M.J."/>
            <person name="Burquez A."/>
            <person name="Wojciechowski M.F."/>
        </authorList>
    </citation>
    <scope>NUCLEOTIDE SEQUENCE</scope>
    <source>
        <strain evidence="6">SGP5-SGP5p</strain>
        <tissue evidence="6">Aerial part</tissue>
    </source>
</reference>
<keyword evidence="1" id="KW-0677">Repeat</keyword>
<dbReference type="PANTHER" id="PTHR46031:SF26">
    <property type="entry name" value="DOUBLE-STRANDED RNA-BINDING PROTEIN 2"/>
    <property type="match status" value="1"/>
</dbReference>
<dbReference type="PROSITE" id="PS50137">
    <property type="entry name" value="DS_RBD"/>
    <property type="match status" value="2"/>
</dbReference>
<feature type="compositionally biased region" description="Polar residues" evidence="4">
    <location>
        <begin position="230"/>
        <end position="245"/>
    </location>
</feature>
<gene>
    <name evidence="6" type="ORF">Cgig2_006566</name>
</gene>
<feature type="compositionally biased region" description="Polar residues" evidence="4">
    <location>
        <begin position="279"/>
        <end position="301"/>
    </location>
</feature>
<feature type="region of interest" description="Disordered" evidence="4">
    <location>
        <begin position="279"/>
        <end position="302"/>
    </location>
</feature>
<dbReference type="SUPFAM" id="SSF54768">
    <property type="entry name" value="dsRNA-binding domain-like"/>
    <property type="match status" value="2"/>
</dbReference>
<comment type="caution">
    <text evidence="6">The sequence shown here is derived from an EMBL/GenBank/DDBJ whole genome shotgun (WGS) entry which is preliminary data.</text>
</comment>
<sequence>MYKNQLQELAQRSCFNLPSYTCIREGPDHAPRFKAIVNFNGEAFESPHYCSTLRQAEHAAAEVALNSLSSRGPSHSLAARILGQMLITFMMFQDETGVYKNLLQEISQRVGAPLPHYTTYRSGLGHQPIFTGKVELAGITFTGEPAKNKKQAEKNAALAAWQSLKQRESFFKIQFDFQCCSVDPLPLPQRTREVAQQTSSSSTEQENNDELEQVTIARALLNYRLKEKMTNPSNSPLQFPQTFRIQSPRPSSPQRLPVTSSKILPLICPKRTPLRVRPSSSSALCDIPSSPTQIPESQGSRPQKFPGVGAAPYIPIRHGRAPCRGIAPPVTIRNAVPCYSAPPVPQSSVATPPVMRAAAPVRIAPPVCIRQSVPVFSAPPVQKEEPSRIIPLQEPNRTSDEMEAIQKSIGKRTQETETLELAFASIRTPNVMPPSVVRASPVRTAPPVCTRQVIPVCAAPPAQKEDPPSSTEPTRPIEQAKTEREATQDAEVVETFEKLKL</sequence>
<dbReference type="Proteomes" id="UP001153076">
    <property type="component" value="Unassembled WGS sequence"/>
</dbReference>
<feature type="compositionally biased region" description="Low complexity" evidence="4">
    <location>
        <begin position="196"/>
        <end position="205"/>
    </location>
</feature>
<dbReference type="CDD" id="cd19908">
    <property type="entry name" value="DSRM_AtDRB-like_rpt2"/>
    <property type="match status" value="1"/>
</dbReference>
<keyword evidence="7" id="KW-1185">Reference proteome</keyword>
<dbReference type="SMART" id="SM00358">
    <property type="entry name" value="DSRM"/>
    <property type="match status" value="2"/>
</dbReference>
<feature type="region of interest" description="Disordered" evidence="4">
    <location>
        <begin position="457"/>
        <end position="501"/>
    </location>
</feature>
<dbReference type="OrthoDB" id="5988181at2759"/>
<dbReference type="AlphaFoldDB" id="A0A9Q1GKT0"/>
<feature type="compositionally biased region" description="Low complexity" evidence="4">
    <location>
        <begin position="246"/>
        <end position="255"/>
    </location>
</feature>
<feature type="compositionally biased region" description="Basic and acidic residues" evidence="4">
    <location>
        <begin position="478"/>
        <end position="487"/>
    </location>
</feature>
<dbReference type="InterPro" id="IPR014720">
    <property type="entry name" value="dsRBD_dom"/>
</dbReference>
<dbReference type="InterPro" id="IPR044450">
    <property type="entry name" value="AtDRB-like_DSRM_1"/>
</dbReference>
<evidence type="ECO:0000256" key="3">
    <source>
        <dbReference type="PROSITE-ProRule" id="PRU00266"/>
    </source>
</evidence>
<keyword evidence="2 3" id="KW-0694">RNA-binding</keyword>
<feature type="domain" description="DRBM" evidence="5">
    <location>
        <begin position="1"/>
        <end position="70"/>
    </location>
</feature>
<dbReference type="InterPro" id="IPR044451">
    <property type="entry name" value="AtDRB-like_DSRM_2"/>
</dbReference>
<evidence type="ECO:0000313" key="7">
    <source>
        <dbReference type="Proteomes" id="UP001153076"/>
    </source>
</evidence>
<evidence type="ECO:0000313" key="6">
    <source>
        <dbReference type="EMBL" id="KAJ8421274.1"/>
    </source>
</evidence>
<name>A0A9Q1GKT0_9CARY</name>
<dbReference type="FunFam" id="3.30.160.20:FF:000036">
    <property type="entry name" value="Double-stranded RNA-binding protein 2"/>
    <property type="match status" value="2"/>
</dbReference>
<dbReference type="Gene3D" id="3.30.160.20">
    <property type="match status" value="2"/>
</dbReference>
<evidence type="ECO:0000256" key="1">
    <source>
        <dbReference type="ARBA" id="ARBA00022737"/>
    </source>
</evidence>
<feature type="region of interest" description="Disordered" evidence="4">
    <location>
        <begin position="230"/>
        <end position="256"/>
    </location>
</feature>
<dbReference type="EMBL" id="JAKOGI010002821">
    <property type="protein sequence ID" value="KAJ8421274.1"/>
    <property type="molecule type" value="Genomic_DNA"/>
</dbReference>
<dbReference type="GO" id="GO:0003725">
    <property type="term" value="F:double-stranded RNA binding"/>
    <property type="evidence" value="ECO:0007669"/>
    <property type="project" value="InterPro"/>
</dbReference>
<evidence type="ECO:0000256" key="2">
    <source>
        <dbReference type="ARBA" id="ARBA00022884"/>
    </source>
</evidence>
<feature type="domain" description="DRBM" evidence="5">
    <location>
        <begin position="98"/>
        <end position="166"/>
    </location>
</feature>